<dbReference type="InterPro" id="IPR022645">
    <property type="entry name" value="SecD/SecF_bac"/>
</dbReference>
<dbReference type="GO" id="GO:0006605">
    <property type="term" value="P:protein targeting"/>
    <property type="evidence" value="ECO:0007669"/>
    <property type="project" value="UniProtKB-UniRule"/>
</dbReference>
<dbReference type="PRINTS" id="PR01755">
    <property type="entry name" value="SECFTRNLCASE"/>
</dbReference>
<feature type="domain" description="Protein export membrane protein SecD/SecF C-terminal" evidence="10">
    <location>
        <begin position="117"/>
        <end position="304"/>
    </location>
</feature>
<evidence type="ECO:0000256" key="7">
    <source>
        <dbReference type="ARBA" id="ARBA00023010"/>
    </source>
</evidence>
<evidence type="ECO:0000256" key="5">
    <source>
        <dbReference type="ARBA" id="ARBA00022927"/>
    </source>
</evidence>
<keyword evidence="6 9" id="KW-1133">Transmembrane helix</keyword>
<dbReference type="GO" id="GO:0043952">
    <property type="term" value="P:protein transport by the Sec complex"/>
    <property type="evidence" value="ECO:0007669"/>
    <property type="project" value="UniProtKB-UniRule"/>
</dbReference>
<dbReference type="HAMAP" id="MF_01464_B">
    <property type="entry name" value="SecF_B"/>
    <property type="match status" value="1"/>
</dbReference>
<evidence type="ECO:0000256" key="8">
    <source>
        <dbReference type="ARBA" id="ARBA00023136"/>
    </source>
</evidence>
<dbReference type="Proteomes" id="UP001208131">
    <property type="component" value="Unassembled WGS sequence"/>
</dbReference>
<evidence type="ECO:0000256" key="9">
    <source>
        <dbReference type="HAMAP-Rule" id="MF_01464"/>
    </source>
</evidence>
<evidence type="ECO:0000259" key="10">
    <source>
        <dbReference type="Pfam" id="PF02355"/>
    </source>
</evidence>
<dbReference type="SUPFAM" id="SSF82866">
    <property type="entry name" value="Multidrug efflux transporter AcrB transmembrane domain"/>
    <property type="match status" value="1"/>
</dbReference>
<dbReference type="AlphaFoldDB" id="A0AAE3IL98"/>
<evidence type="ECO:0000256" key="3">
    <source>
        <dbReference type="ARBA" id="ARBA00022475"/>
    </source>
</evidence>
<evidence type="ECO:0000256" key="6">
    <source>
        <dbReference type="ARBA" id="ARBA00022989"/>
    </source>
</evidence>
<comment type="similarity">
    <text evidence="9">Belongs to the SecD/SecF family. SecF subfamily.</text>
</comment>
<dbReference type="Pfam" id="PF02355">
    <property type="entry name" value="SecD_SecF_C"/>
    <property type="match status" value="1"/>
</dbReference>
<keyword evidence="8 9" id="KW-0472">Membrane</keyword>
<keyword evidence="5 9" id="KW-0653">Protein transport</keyword>
<feature type="transmembrane region" description="Helical" evidence="9">
    <location>
        <begin position="169"/>
        <end position="189"/>
    </location>
</feature>
<organism evidence="11 12">
    <name type="scientific">Hominimerdicola aceti</name>
    <dbReference type="NCBI Taxonomy" id="2981726"/>
    <lineage>
        <taxon>Bacteria</taxon>
        <taxon>Bacillati</taxon>
        <taxon>Bacillota</taxon>
        <taxon>Clostridia</taxon>
        <taxon>Eubacteriales</taxon>
        <taxon>Oscillospiraceae</taxon>
        <taxon>Hominimerdicola</taxon>
    </lineage>
</organism>
<feature type="transmembrane region" description="Helical" evidence="9">
    <location>
        <begin position="136"/>
        <end position="157"/>
    </location>
</feature>
<comment type="function">
    <text evidence="9">Part of the Sec protein translocase complex. Interacts with the SecYEG preprotein conducting channel. SecDF uses the proton motive force (PMF) to complete protein translocation after the ATP-dependent function of SecA.</text>
</comment>
<proteinExistence type="inferred from homology"/>
<name>A0AAE3IL98_9FIRM</name>
<reference evidence="11 12" key="1">
    <citation type="journal article" date="2021" name="ISME Commun">
        <title>Automated analysis of genomic sequences facilitates high-throughput and comprehensive description of bacteria.</title>
        <authorList>
            <person name="Hitch T.C.A."/>
        </authorList>
    </citation>
    <scope>NUCLEOTIDE SEQUENCE [LARGE SCALE GENOMIC DNA]</scope>
    <source>
        <strain evidence="11 12">Sanger_31</strain>
    </source>
</reference>
<dbReference type="NCBIfam" id="TIGR00966">
    <property type="entry name" value="transloc_SecF"/>
    <property type="match status" value="1"/>
</dbReference>
<evidence type="ECO:0000313" key="11">
    <source>
        <dbReference type="EMBL" id="MCU6705963.1"/>
    </source>
</evidence>
<dbReference type="EMBL" id="JAOQJZ010000007">
    <property type="protein sequence ID" value="MCU6705963.1"/>
    <property type="molecule type" value="Genomic_DNA"/>
</dbReference>
<gene>
    <name evidence="9 11" type="primary">secF</name>
    <name evidence="11" type="ORF">OCV57_08490</name>
</gene>
<dbReference type="Gene3D" id="1.20.1640.10">
    <property type="entry name" value="Multidrug efflux transporter AcrB transmembrane domain"/>
    <property type="match status" value="1"/>
</dbReference>
<dbReference type="GO" id="GO:0005886">
    <property type="term" value="C:plasma membrane"/>
    <property type="evidence" value="ECO:0007669"/>
    <property type="project" value="UniProtKB-SubCell"/>
</dbReference>
<comment type="subcellular location">
    <subcellularLocation>
        <location evidence="1 9">Cell membrane</location>
        <topology evidence="1 9">Multi-pass membrane protein</topology>
    </subcellularLocation>
</comment>
<sequence length="326" mass="35430">MSKEKKTLNVVGHSKLFYSISCALIAIFIILTFVIGLNVAIEFKGGTVLTYTYEGDIKTSDVSNTVSDSIGDKCTVTLGENTGNAGKTVEIKFSSTKGISDDKQNTLKTALEKDFPDNNIEVYESNDVAASSGMNFFFKCLAACALAMVITIIYIGFRFKKIGGISAGVFSVVALAHDMCMVYGCFVICRFDINANFMAVLLTILGYSINATIIIYDRIRENENLLGNKMELEDLVNLSITQTMGRSIHTTVTTVLAMATVCIVCIICGVTSILSFAFPLIIGMISGVYSSNCIAPTLWVHWKKHQAKKSHSGSKTGSTKKKASRR</sequence>
<feature type="transmembrane region" description="Helical" evidence="9">
    <location>
        <begin position="16"/>
        <end position="41"/>
    </location>
</feature>
<keyword evidence="3 9" id="KW-1003">Cell membrane</keyword>
<accession>A0AAE3IL98</accession>
<protein>
    <recommendedName>
        <fullName evidence="9">Protein-export membrane protein SecF</fullName>
    </recommendedName>
</protein>
<keyword evidence="2 9" id="KW-0813">Transport</keyword>
<feature type="transmembrane region" description="Helical" evidence="9">
    <location>
        <begin position="252"/>
        <end position="274"/>
    </location>
</feature>
<dbReference type="InterPro" id="IPR022813">
    <property type="entry name" value="SecD/SecF_arch_bac"/>
</dbReference>
<keyword evidence="7 9" id="KW-0811">Translocation</keyword>
<dbReference type="GO" id="GO:0015450">
    <property type="term" value="F:protein-transporting ATPase activity"/>
    <property type="evidence" value="ECO:0007669"/>
    <property type="project" value="InterPro"/>
</dbReference>
<keyword evidence="4 9" id="KW-0812">Transmembrane</keyword>
<keyword evidence="12" id="KW-1185">Reference proteome</keyword>
<dbReference type="PANTHER" id="PTHR30081">
    <property type="entry name" value="PROTEIN-EXPORT MEMBRANE PROTEIN SEC"/>
    <property type="match status" value="1"/>
</dbReference>
<dbReference type="PANTHER" id="PTHR30081:SF8">
    <property type="entry name" value="PROTEIN TRANSLOCASE SUBUNIT SECF"/>
    <property type="match status" value="1"/>
</dbReference>
<evidence type="ECO:0000313" key="12">
    <source>
        <dbReference type="Proteomes" id="UP001208131"/>
    </source>
</evidence>
<evidence type="ECO:0000256" key="4">
    <source>
        <dbReference type="ARBA" id="ARBA00022692"/>
    </source>
</evidence>
<comment type="subunit">
    <text evidence="9">Forms a complex with SecD. Part of the essential Sec protein translocation apparatus which comprises SecA, SecYEG and auxiliary proteins SecDF. Other proteins may also be involved.</text>
</comment>
<evidence type="ECO:0000256" key="2">
    <source>
        <dbReference type="ARBA" id="ARBA00022448"/>
    </source>
</evidence>
<dbReference type="GO" id="GO:0065002">
    <property type="term" value="P:intracellular protein transmembrane transport"/>
    <property type="evidence" value="ECO:0007669"/>
    <property type="project" value="UniProtKB-UniRule"/>
</dbReference>
<dbReference type="InterPro" id="IPR005665">
    <property type="entry name" value="SecF_bac"/>
</dbReference>
<dbReference type="RefSeq" id="WP_038670150.1">
    <property type="nucleotide sequence ID" value="NZ_JAOQJZ010000007.1"/>
</dbReference>
<feature type="transmembrane region" description="Helical" evidence="9">
    <location>
        <begin position="280"/>
        <end position="302"/>
    </location>
</feature>
<evidence type="ECO:0000256" key="1">
    <source>
        <dbReference type="ARBA" id="ARBA00004651"/>
    </source>
</evidence>
<feature type="transmembrane region" description="Helical" evidence="9">
    <location>
        <begin position="195"/>
        <end position="216"/>
    </location>
</feature>
<dbReference type="InterPro" id="IPR048634">
    <property type="entry name" value="SecD_SecF_C"/>
</dbReference>
<comment type="caution">
    <text evidence="11">The sequence shown here is derived from an EMBL/GenBank/DDBJ whole genome shotgun (WGS) entry which is preliminary data.</text>
</comment>